<keyword evidence="4" id="KW-0255">Endonuclease</keyword>
<dbReference type="InterPro" id="IPR006350">
    <property type="entry name" value="Intron_endoG1"/>
</dbReference>
<keyword evidence="2" id="KW-0460">Magnesium</keyword>
<evidence type="ECO:0000256" key="2">
    <source>
        <dbReference type="ARBA" id="ARBA00022842"/>
    </source>
</evidence>
<dbReference type="CDD" id="cd10437">
    <property type="entry name" value="GIY-YIG_HE_I-TevI_like"/>
    <property type="match status" value="1"/>
</dbReference>
<sequence>MFTIYRIINNVTGYCYIGCSKNLKTRWKEHKRDLQKEKHHNAHLQRAWNKYKEESFTWEVVLECKSEELMFLEEKELIKNTANIYNIAEGGLGGNYTKNWDEGRREQHRVYCSNRSKERYQRPGEREKANCFKGLTQQERDDRLKLWSEVKTGDQNGRYKNNQEVLQIDRTTKEVVKIWKDVAEVGRSGYSYSNVLACLNKKKGHNSAKGYLWKWKNKN</sequence>
<protein>
    <submittedName>
        <fullName evidence="4">GrpIintron_endo, group I intron endonuclease</fullName>
    </submittedName>
</protein>
<dbReference type="InterPro" id="IPR035901">
    <property type="entry name" value="GIY-YIG_endonuc_sf"/>
</dbReference>
<dbReference type="PROSITE" id="PS50164">
    <property type="entry name" value="GIY_YIG"/>
    <property type="match status" value="1"/>
</dbReference>
<dbReference type="Gene3D" id="1.10.10.10">
    <property type="entry name" value="Winged helix-like DNA-binding domain superfamily/Winged helix DNA-binding domain"/>
    <property type="match status" value="1"/>
</dbReference>
<dbReference type="EMBL" id="LR796188">
    <property type="protein sequence ID" value="CAB4124559.1"/>
    <property type="molecule type" value="Genomic_DNA"/>
</dbReference>
<dbReference type="GO" id="GO:0004519">
    <property type="term" value="F:endonuclease activity"/>
    <property type="evidence" value="ECO:0007669"/>
    <property type="project" value="UniProtKB-KW"/>
</dbReference>
<evidence type="ECO:0000313" key="4">
    <source>
        <dbReference type="EMBL" id="CAB4124559.1"/>
    </source>
</evidence>
<dbReference type="InterPro" id="IPR036388">
    <property type="entry name" value="WH-like_DNA-bd_sf"/>
</dbReference>
<dbReference type="SUPFAM" id="SSF82771">
    <property type="entry name" value="GIY-YIG endonuclease"/>
    <property type="match status" value="1"/>
</dbReference>
<dbReference type="SMART" id="SM00465">
    <property type="entry name" value="GIYc"/>
    <property type="match status" value="1"/>
</dbReference>
<dbReference type="NCBIfam" id="TIGR01453">
    <property type="entry name" value="grpIintron_endo"/>
    <property type="match status" value="1"/>
</dbReference>
<dbReference type="InterPro" id="IPR000305">
    <property type="entry name" value="GIY-YIG_endonuc"/>
</dbReference>
<organism evidence="4">
    <name type="scientific">uncultured Caudovirales phage</name>
    <dbReference type="NCBI Taxonomy" id="2100421"/>
    <lineage>
        <taxon>Viruses</taxon>
        <taxon>Duplodnaviria</taxon>
        <taxon>Heunggongvirae</taxon>
        <taxon>Uroviricota</taxon>
        <taxon>Caudoviricetes</taxon>
        <taxon>Peduoviridae</taxon>
        <taxon>Maltschvirus</taxon>
        <taxon>Maltschvirus maltsch</taxon>
    </lineage>
</organism>
<feature type="domain" description="GIY-YIG" evidence="3">
    <location>
        <begin position="1"/>
        <end position="87"/>
    </location>
</feature>
<keyword evidence="4" id="KW-0378">Hydrolase</keyword>
<gene>
    <name evidence="4" type="ORF">UFOVP54_10</name>
</gene>
<evidence type="ECO:0000259" key="3">
    <source>
        <dbReference type="PROSITE" id="PS50164"/>
    </source>
</evidence>
<comment type="cofactor">
    <cofactor evidence="1">
        <name>Mg(2+)</name>
        <dbReference type="ChEBI" id="CHEBI:18420"/>
    </cofactor>
</comment>
<accession>A0A6J5KX86</accession>
<proteinExistence type="predicted"/>
<dbReference type="Pfam" id="PF01541">
    <property type="entry name" value="GIY-YIG"/>
    <property type="match status" value="1"/>
</dbReference>
<evidence type="ECO:0000256" key="1">
    <source>
        <dbReference type="ARBA" id="ARBA00001946"/>
    </source>
</evidence>
<reference evidence="4" key="1">
    <citation type="submission" date="2020-04" db="EMBL/GenBank/DDBJ databases">
        <authorList>
            <person name="Chiriac C."/>
            <person name="Salcher M."/>
            <person name="Ghai R."/>
            <person name="Kavagutti S V."/>
        </authorList>
    </citation>
    <scope>NUCLEOTIDE SEQUENCE</scope>
</reference>
<name>A0A6J5KX86_9CAUD</name>
<dbReference type="Gene3D" id="3.40.1440.10">
    <property type="entry name" value="GIY-YIG endonuclease"/>
    <property type="match status" value="1"/>
</dbReference>
<keyword evidence="4" id="KW-0540">Nuclease</keyword>